<keyword evidence="4" id="KW-1185">Reference proteome</keyword>
<protein>
    <submittedName>
        <fullName evidence="3">Uncharacterized protein</fullName>
    </submittedName>
</protein>
<evidence type="ECO:0000313" key="3">
    <source>
        <dbReference type="EMBL" id="QDU25424.1"/>
    </source>
</evidence>
<accession>A0A517Y5A4</accession>
<feature type="region of interest" description="Disordered" evidence="1">
    <location>
        <begin position="112"/>
        <end position="147"/>
    </location>
</feature>
<dbReference type="OrthoDB" id="291644at2"/>
<evidence type="ECO:0000313" key="4">
    <source>
        <dbReference type="Proteomes" id="UP000315017"/>
    </source>
</evidence>
<keyword evidence="2" id="KW-1133">Transmembrane helix</keyword>
<organism evidence="3 4">
    <name type="scientific">Anatilimnocola aggregata</name>
    <dbReference type="NCBI Taxonomy" id="2528021"/>
    <lineage>
        <taxon>Bacteria</taxon>
        <taxon>Pseudomonadati</taxon>
        <taxon>Planctomycetota</taxon>
        <taxon>Planctomycetia</taxon>
        <taxon>Pirellulales</taxon>
        <taxon>Pirellulaceae</taxon>
        <taxon>Anatilimnocola</taxon>
    </lineage>
</organism>
<dbReference type="EMBL" id="CP036274">
    <property type="protein sequence ID" value="QDU25424.1"/>
    <property type="molecule type" value="Genomic_DNA"/>
</dbReference>
<gene>
    <name evidence="3" type="ORF">ETAA8_04920</name>
</gene>
<dbReference type="AlphaFoldDB" id="A0A517Y5A4"/>
<reference evidence="3 4" key="1">
    <citation type="submission" date="2019-02" db="EMBL/GenBank/DDBJ databases">
        <title>Deep-cultivation of Planctomycetes and their phenomic and genomic characterization uncovers novel biology.</title>
        <authorList>
            <person name="Wiegand S."/>
            <person name="Jogler M."/>
            <person name="Boedeker C."/>
            <person name="Pinto D."/>
            <person name="Vollmers J."/>
            <person name="Rivas-Marin E."/>
            <person name="Kohn T."/>
            <person name="Peeters S.H."/>
            <person name="Heuer A."/>
            <person name="Rast P."/>
            <person name="Oberbeckmann S."/>
            <person name="Bunk B."/>
            <person name="Jeske O."/>
            <person name="Meyerdierks A."/>
            <person name="Storesund J.E."/>
            <person name="Kallscheuer N."/>
            <person name="Luecker S."/>
            <person name="Lage O.M."/>
            <person name="Pohl T."/>
            <person name="Merkel B.J."/>
            <person name="Hornburger P."/>
            <person name="Mueller R.-W."/>
            <person name="Bruemmer F."/>
            <person name="Labrenz M."/>
            <person name="Spormann A.M."/>
            <person name="Op den Camp H."/>
            <person name="Overmann J."/>
            <person name="Amann R."/>
            <person name="Jetten M.S.M."/>
            <person name="Mascher T."/>
            <person name="Medema M.H."/>
            <person name="Devos D.P."/>
            <person name="Kaster A.-K."/>
            <person name="Ovreas L."/>
            <person name="Rohde M."/>
            <person name="Galperin M.Y."/>
            <person name="Jogler C."/>
        </authorList>
    </citation>
    <scope>NUCLEOTIDE SEQUENCE [LARGE SCALE GENOMIC DNA]</scope>
    <source>
        <strain evidence="3 4">ETA_A8</strain>
    </source>
</reference>
<keyword evidence="2" id="KW-0472">Membrane</keyword>
<dbReference type="KEGG" id="aagg:ETAA8_04920"/>
<dbReference type="NCBIfam" id="NF038403">
    <property type="entry name" value="perm_prefix_1"/>
    <property type="match status" value="1"/>
</dbReference>
<name>A0A517Y5A4_9BACT</name>
<feature type="transmembrane region" description="Helical" evidence="2">
    <location>
        <begin position="85"/>
        <end position="104"/>
    </location>
</feature>
<keyword evidence="2" id="KW-0812">Transmembrane</keyword>
<dbReference type="InterPro" id="IPR047928">
    <property type="entry name" value="Perm_prefix_1"/>
</dbReference>
<sequence length="394" mass="42191">MSKDEFDNYLTLLASLLQLRGQQREAIAGELRAHLEDRLDDLLAQGYDRDAAVKLALEEFGDAAGLAANFSLSIRNRRRRWIVKMTSYSTAVLVLLAVGLMAIWPEHRPGPAPRAAIGQNPAQNSEQKSENVGPKNQADLQPALAKPQPGVVIGGDNSLDDKLSKRIAVEFLDTPLSEVLTFLSDLADVQMFVNQRALENEGLAVDTPVTISLKSVRVDMLLDLVLEQATTGSATYVERDGILIISTLANLEGASEVRVYNCRDLLAMDAPSKPSEKPAAAVAPATVGAGGAAAAPAGVFDGNNPFAGLETVACQAPLSEEAQRATALKRLICTAVKPDSWQDSGGFGTISDYNGLLVVTQNSKTHKQIENVLKMLREASGLDATKAHKVISKR</sequence>
<evidence type="ECO:0000256" key="2">
    <source>
        <dbReference type="SAM" id="Phobius"/>
    </source>
</evidence>
<proteinExistence type="predicted"/>
<evidence type="ECO:0000256" key="1">
    <source>
        <dbReference type="SAM" id="MobiDB-lite"/>
    </source>
</evidence>
<dbReference type="Proteomes" id="UP000315017">
    <property type="component" value="Chromosome"/>
</dbReference>
<dbReference type="RefSeq" id="WP_145084349.1">
    <property type="nucleotide sequence ID" value="NZ_CP036274.1"/>
</dbReference>